<evidence type="ECO:0000313" key="1">
    <source>
        <dbReference type="EMBL" id="BAU23617.1"/>
    </source>
</evidence>
<dbReference type="PANTHER" id="PTHR36454:SF1">
    <property type="entry name" value="DUF1015 DOMAIN-CONTAINING PROTEIN"/>
    <property type="match status" value="1"/>
</dbReference>
<name>A0A0U5ARS8_9BACT</name>
<evidence type="ECO:0008006" key="3">
    <source>
        <dbReference type="Google" id="ProtNLM"/>
    </source>
</evidence>
<dbReference type="RefSeq" id="WP_068514873.1">
    <property type="nucleotide sequence ID" value="NZ_AP014945.1"/>
</dbReference>
<accession>A0A0U5ARS8</accession>
<sequence>MPECLPFCGWLYNLEKVRLSEVLAPPYDVVTSEEVAEYKKKSPYNIFHLELAEDFEEASSLLKRFIEENIFVQNGKPTLYYHELAFNYEGKAYLRKGLILLVKLYPFEEGIILPHEKVYAKVTEDRFKLLKATGFQFSQIYSLYEDPTLETLKNLSHNAELFGEVVQEGETQRLAKIQDVNIINKVSAFLKDKNLFIADGHHRYTTALKYKAYMESLYGKEEGRDYQYMAMYLSPFEDENLLMLPTHRIYKLSLKERESLLKGISEMGEVVEETISSEWNTLKFELYGKGDCFALFDGETLKVYKLKSNLFSQIKAKEPELSALPLYNFLQLLEVTLGVKEATLKEQGKVDFYAQEEEVFKKTQKEKIGVLFPRVSAEILKKIASKRKLMPHKSTYFYPKILTGFVMNQIKGSPVK</sequence>
<gene>
    <name evidence="1" type="ORF">THC_1248</name>
</gene>
<proteinExistence type="predicted"/>
<dbReference type="PANTHER" id="PTHR36454">
    <property type="entry name" value="LMO2823 PROTEIN"/>
    <property type="match status" value="1"/>
</dbReference>
<dbReference type="AlphaFoldDB" id="A0A0U5ARS8"/>
<reference evidence="2" key="2">
    <citation type="journal article" date="2016" name="Int. J. Syst. Evol. Microbiol.">
        <title>Caldimicrobium thiodismutans sp. nov., a sulfur-disproportionating bacterium isolated from a hot spring.</title>
        <authorList>
            <person name="Kojima H."/>
            <person name="Umezawa K."/>
            <person name="Fukui M."/>
        </authorList>
    </citation>
    <scope>NUCLEOTIDE SEQUENCE [LARGE SCALE GENOMIC DNA]</scope>
    <source>
        <strain evidence="2">TF1</strain>
    </source>
</reference>
<dbReference type="EMBL" id="AP014945">
    <property type="protein sequence ID" value="BAU23617.1"/>
    <property type="molecule type" value="Genomic_DNA"/>
</dbReference>
<dbReference type="STRING" id="1653476.THC_1248"/>
<dbReference type="PATRIC" id="fig|1653476.3.peg.1299"/>
<dbReference type="InterPro" id="IPR008323">
    <property type="entry name" value="UCP033563"/>
</dbReference>
<dbReference type="Proteomes" id="UP000068196">
    <property type="component" value="Chromosome"/>
</dbReference>
<keyword evidence="2" id="KW-1185">Reference proteome</keyword>
<protein>
    <recommendedName>
        <fullName evidence="3">DUF1015 domain-containing protein</fullName>
    </recommendedName>
</protein>
<dbReference type="OrthoDB" id="9781616at2"/>
<dbReference type="Pfam" id="PF06245">
    <property type="entry name" value="DUF1015"/>
    <property type="match status" value="1"/>
</dbReference>
<dbReference type="KEGG" id="cthi:THC_1248"/>
<evidence type="ECO:0000313" key="2">
    <source>
        <dbReference type="Proteomes" id="UP000068196"/>
    </source>
</evidence>
<organism evidence="1 2">
    <name type="scientific">Caldimicrobium thiodismutans</name>
    <dbReference type="NCBI Taxonomy" id="1653476"/>
    <lineage>
        <taxon>Bacteria</taxon>
        <taxon>Pseudomonadati</taxon>
        <taxon>Thermodesulfobacteriota</taxon>
        <taxon>Thermodesulfobacteria</taxon>
        <taxon>Thermodesulfobacteriales</taxon>
        <taxon>Thermodesulfobacteriaceae</taxon>
        <taxon>Caldimicrobium</taxon>
    </lineage>
</organism>
<reference evidence="1 2" key="1">
    <citation type="journal article" date="2016" name="Int. J. Syst. Evol. Microbiol.">
        <title>Caldimicrobium thiodismutans sp. nov., a sulfur-disproportionating bacterium isolated from a hot spring, and emended description of the genus Caldimicrobium.</title>
        <authorList>
            <person name="Kojima H."/>
            <person name="Umezawa K."/>
            <person name="Fukui M."/>
        </authorList>
    </citation>
    <scope>NUCLEOTIDE SEQUENCE [LARGE SCALE GENOMIC DNA]</scope>
    <source>
        <strain evidence="1 2">TF1</strain>
    </source>
</reference>